<dbReference type="FunFam" id="3.40.50.300:FF:000692">
    <property type="entry name" value="Guanine nucleotide-binding protein subunit alpha"/>
    <property type="match status" value="1"/>
</dbReference>
<keyword evidence="4" id="KW-0807">Transducer</keyword>
<dbReference type="Gene3D" id="3.40.50.300">
    <property type="entry name" value="P-loop containing nucleotide triphosphate hydrolases"/>
    <property type="match status" value="1"/>
</dbReference>
<evidence type="ECO:0000256" key="2">
    <source>
        <dbReference type="ARBA" id="ARBA00022741"/>
    </source>
</evidence>
<dbReference type="PANTHER" id="PTHR10218:SF360">
    <property type="entry name" value="GUANINE NUCLEOTIDE-BINDING PROTEIN SUBUNIT ALPHA HOMOLOG"/>
    <property type="match status" value="1"/>
</dbReference>
<keyword evidence="1 6" id="KW-0479">Metal-binding</keyword>
<dbReference type="InterPro" id="IPR001019">
    <property type="entry name" value="Gprotein_alpha_su"/>
</dbReference>
<name>A0A9P5XH09_9AGAR</name>
<dbReference type="PANTHER" id="PTHR10218">
    <property type="entry name" value="GTP-BINDING PROTEIN ALPHA SUBUNIT"/>
    <property type="match status" value="1"/>
</dbReference>
<evidence type="ECO:0000256" key="6">
    <source>
        <dbReference type="PIRSR" id="PIRSR601019-2"/>
    </source>
</evidence>
<evidence type="ECO:0000256" key="4">
    <source>
        <dbReference type="ARBA" id="ARBA00023224"/>
    </source>
</evidence>
<dbReference type="GO" id="GO:0001664">
    <property type="term" value="F:G protein-coupled receptor binding"/>
    <property type="evidence" value="ECO:0007669"/>
    <property type="project" value="TreeGrafter"/>
</dbReference>
<dbReference type="InterPro" id="IPR011025">
    <property type="entry name" value="GproteinA_insert"/>
</dbReference>
<keyword evidence="9" id="KW-1185">Reference proteome</keyword>
<dbReference type="SUPFAM" id="SSF47895">
    <property type="entry name" value="Transducin (alpha subunit), insertion domain"/>
    <property type="match status" value="1"/>
</dbReference>
<feature type="region of interest" description="Disordered" evidence="7">
    <location>
        <begin position="234"/>
        <end position="254"/>
    </location>
</feature>
<evidence type="ECO:0000313" key="9">
    <source>
        <dbReference type="Proteomes" id="UP000807342"/>
    </source>
</evidence>
<dbReference type="GO" id="GO:0005834">
    <property type="term" value="C:heterotrimeric G-protein complex"/>
    <property type="evidence" value="ECO:0007669"/>
    <property type="project" value="TreeGrafter"/>
</dbReference>
<keyword evidence="3 5" id="KW-0342">GTP-binding</keyword>
<dbReference type="GO" id="GO:0003924">
    <property type="term" value="F:GTPase activity"/>
    <property type="evidence" value="ECO:0007669"/>
    <property type="project" value="InterPro"/>
</dbReference>
<evidence type="ECO:0000256" key="5">
    <source>
        <dbReference type="PIRSR" id="PIRSR601019-1"/>
    </source>
</evidence>
<sequence>MTVQSNTLFGSSNCNSRDSQASAARLSANGTVSQTEGKEEDPTVVNAKIEAQLKRDTETFRREESRLLRVLLLGQAGSDFRMKYARSEWEQERLGWRAIIQLNIVRQILSIVQIVQSEIDGTGSDSVQSGSRPAPAPPPDRNPAVQRFNFNENHQHLILRLGSRLSEVEQELKRRLVHHEICYPAMTSPLMSATPFGPEEKLDDDVLIRKKVIEYSVRTWRDILEAAPFSHLDHSTAVDGSDSPSASPTLSFPDMPTQTIADLREEIRALWADGEVRVAVKQRRSEIPDSVGIDSDGESCFLDEIDRLAQEDYQVSDQDIVRARLKTVGIQEYKLTLDSGPGGKRWSWRIYDVGGCRTMRKAWLPYFDNIQVIIFLAPVSVFDERLEEDPRVNRLEDSIVLWSCICETPLLAKSQFILFLNKCDLLQRKLSRGKRLVDYLSSYGKRGNDAKSVIKYMREQFKTIHREKSPADRMLYIYPTTVTDPVSTAVTLEAIRDLVVRQHLASTQLM</sequence>
<dbReference type="GO" id="GO:0007188">
    <property type="term" value="P:adenylate cyclase-modulating G protein-coupled receptor signaling pathway"/>
    <property type="evidence" value="ECO:0007669"/>
    <property type="project" value="TreeGrafter"/>
</dbReference>
<comment type="caution">
    <text evidence="8">The sequence shown here is derived from an EMBL/GenBank/DDBJ whole genome shotgun (WGS) entry which is preliminary data.</text>
</comment>
<dbReference type="GO" id="GO:0046872">
    <property type="term" value="F:metal ion binding"/>
    <property type="evidence" value="ECO:0007669"/>
    <property type="project" value="UniProtKB-KW"/>
</dbReference>
<keyword evidence="2 5" id="KW-0547">Nucleotide-binding</keyword>
<reference evidence="8" key="1">
    <citation type="submission" date="2020-11" db="EMBL/GenBank/DDBJ databases">
        <authorList>
            <consortium name="DOE Joint Genome Institute"/>
            <person name="Ahrendt S."/>
            <person name="Riley R."/>
            <person name="Andreopoulos W."/>
            <person name="Labutti K."/>
            <person name="Pangilinan J."/>
            <person name="Ruiz-Duenas F.J."/>
            <person name="Barrasa J.M."/>
            <person name="Sanchez-Garcia M."/>
            <person name="Camarero S."/>
            <person name="Miyauchi S."/>
            <person name="Serrano A."/>
            <person name="Linde D."/>
            <person name="Babiker R."/>
            <person name="Drula E."/>
            <person name="Ayuso-Fernandez I."/>
            <person name="Pacheco R."/>
            <person name="Padilla G."/>
            <person name="Ferreira P."/>
            <person name="Barriuso J."/>
            <person name="Kellner H."/>
            <person name="Castanera R."/>
            <person name="Alfaro M."/>
            <person name="Ramirez L."/>
            <person name="Pisabarro A.G."/>
            <person name="Kuo A."/>
            <person name="Tritt A."/>
            <person name="Lipzen A."/>
            <person name="He G."/>
            <person name="Yan M."/>
            <person name="Ng V."/>
            <person name="Cullen D."/>
            <person name="Martin F."/>
            <person name="Rosso M.-N."/>
            <person name="Henrissat B."/>
            <person name="Hibbett D."/>
            <person name="Martinez A.T."/>
            <person name="Grigoriev I.V."/>
        </authorList>
    </citation>
    <scope>NUCLEOTIDE SEQUENCE</scope>
    <source>
        <strain evidence="8">MF-IS2</strain>
    </source>
</reference>
<feature type="binding site" evidence="5">
    <location>
        <begin position="289"/>
        <end position="290"/>
    </location>
    <ligand>
        <name>GTP</name>
        <dbReference type="ChEBI" id="CHEBI:37565"/>
    </ligand>
</feature>
<dbReference type="AlphaFoldDB" id="A0A9P5XH09"/>
<evidence type="ECO:0000256" key="3">
    <source>
        <dbReference type="ARBA" id="ARBA00023134"/>
    </source>
</evidence>
<feature type="compositionally biased region" description="Polar residues" evidence="7">
    <location>
        <begin position="242"/>
        <end position="254"/>
    </location>
</feature>
<gene>
    <name evidence="8" type="ORF">P691DRAFT_664530</name>
</gene>
<feature type="binding site" evidence="6">
    <location>
        <position position="327"/>
    </location>
    <ligand>
        <name>Mg(2+)</name>
        <dbReference type="ChEBI" id="CHEBI:18420"/>
    </ligand>
</feature>
<feature type="compositionally biased region" description="Polar residues" evidence="7">
    <location>
        <begin position="1"/>
        <end position="35"/>
    </location>
</feature>
<dbReference type="PRINTS" id="PR00318">
    <property type="entry name" value="GPROTEINA"/>
</dbReference>
<dbReference type="GO" id="GO:0005525">
    <property type="term" value="F:GTP binding"/>
    <property type="evidence" value="ECO:0007669"/>
    <property type="project" value="UniProtKB-KW"/>
</dbReference>
<dbReference type="SUPFAM" id="SSF52540">
    <property type="entry name" value="P-loop containing nucleoside triphosphate hydrolases"/>
    <property type="match status" value="1"/>
</dbReference>
<feature type="region of interest" description="Disordered" evidence="7">
    <location>
        <begin position="122"/>
        <end position="144"/>
    </location>
</feature>
<proteinExistence type="predicted"/>
<evidence type="ECO:0000256" key="7">
    <source>
        <dbReference type="SAM" id="MobiDB-lite"/>
    </source>
</evidence>
<dbReference type="SMART" id="SM00275">
    <property type="entry name" value="G_alpha"/>
    <property type="match status" value="1"/>
</dbReference>
<dbReference type="EMBL" id="MU151097">
    <property type="protein sequence ID" value="KAF9450799.1"/>
    <property type="molecule type" value="Genomic_DNA"/>
</dbReference>
<keyword evidence="6" id="KW-0460">Magnesium</keyword>
<dbReference type="GO" id="GO:0031683">
    <property type="term" value="F:G-protein beta/gamma-subunit complex binding"/>
    <property type="evidence" value="ECO:0007669"/>
    <property type="project" value="InterPro"/>
</dbReference>
<dbReference type="Proteomes" id="UP000807342">
    <property type="component" value="Unassembled WGS sequence"/>
</dbReference>
<evidence type="ECO:0000256" key="1">
    <source>
        <dbReference type="ARBA" id="ARBA00022723"/>
    </source>
</evidence>
<dbReference type="OrthoDB" id="5817230at2759"/>
<dbReference type="GO" id="GO:0005737">
    <property type="term" value="C:cytoplasm"/>
    <property type="evidence" value="ECO:0007669"/>
    <property type="project" value="TreeGrafter"/>
</dbReference>
<feature type="binding site" evidence="5">
    <location>
        <begin position="421"/>
        <end position="424"/>
    </location>
    <ligand>
        <name>GTP</name>
        <dbReference type="ChEBI" id="CHEBI:37565"/>
    </ligand>
</feature>
<dbReference type="InterPro" id="IPR027417">
    <property type="entry name" value="P-loop_NTPase"/>
</dbReference>
<accession>A0A9P5XH09</accession>
<dbReference type="Pfam" id="PF00503">
    <property type="entry name" value="G-alpha"/>
    <property type="match status" value="1"/>
</dbReference>
<dbReference type="PROSITE" id="PS51882">
    <property type="entry name" value="G_ALPHA"/>
    <property type="match status" value="1"/>
</dbReference>
<evidence type="ECO:0000313" key="8">
    <source>
        <dbReference type="EMBL" id="KAF9450799.1"/>
    </source>
</evidence>
<organism evidence="8 9">
    <name type="scientific">Macrolepiota fuliginosa MF-IS2</name>
    <dbReference type="NCBI Taxonomy" id="1400762"/>
    <lineage>
        <taxon>Eukaryota</taxon>
        <taxon>Fungi</taxon>
        <taxon>Dikarya</taxon>
        <taxon>Basidiomycota</taxon>
        <taxon>Agaricomycotina</taxon>
        <taxon>Agaricomycetes</taxon>
        <taxon>Agaricomycetidae</taxon>
        <taxon>Agaricales</taxon>
        <taxon>Agaricineae</taxon>
        <taxon>Agaricaceae</taxon>
        <taxon>Macrolepiota</taxon>
    </lineage>
</organism>
<protein>
    <submittedName>
        <fullName evidence="8">G-alpha-domain-containing protein</fullName>
    </submittedName>
</protein>
<feature type="region of interest" description="Disordered" evidence="7">
    <location>
        <begin position="1"/>
        <end position="42"/>
    </location>
</feature>